<evidence type="ECO:0000256" key="1">
    <source>
        <dbReference type="SAM" id="MobiDB-lite"/>
    </source>
</evidence>
<dbReference type="RefSeq" id="XP_019915767.1">
    <property type="nucleotide sequence ID" value="XM_020060397.1"/>
</dbReference>
<feature type="compositionally biased region" description="Basic residues" evidence="1">
    <location>
        <begin position="256"/>
        <end position="267"/>
    </location>
</feature>
<dbReference type="Proteomes" id="UP000092716">
    <property type="component" value="Chromosome 11"/>
</dbReference>
<name>A0A1B1E216_9APIC</name>
<dbReference type="OrthoDB" id="383226at2759"/>
<evidence type="ECO:0000313" key="2">
    <source>
        <dbReference type="EMBL" id="ANQ09072.1"/>
    </source>
</evidence>
<organism evidence="2 3">
    <name type="scientific">Plasmodium coatneyi</name>
    <dbReference type="NCBI Taxonomy" id="208452"/>
    <lineage>
        <taxon>Eukaryota</taxon>
        <taxon>Sar</taxon>
        <taxon>Alveolata</taxon>
        <taxon>Apicomplexa</taxon>
        <taxon>Aconoidasida</taxon>
        <taxon>Haemosporida</taxon>
        <taxon>Plasmodiidae</taxon>
        <taxon>Plasmodium</taxon>
    </lineage>
</organism>
<evidence type="ECO:0000313" key="3">
    <source>
        <dbReference type="Proteomes" id="UP000092716"/>
    </source>
</evidence>
<proteinExistence type="predicted"/>
<dbReference type="VEuPathDB" id="PlasmoDB:PCOAH_00036060"/>
<dbReference type="InterPro" id="IPR008780">
    <property type="entry name" value="Plasmodium_Vir"/>
</dbReference>
<dbReference type="GeneID" id="30910337"/>
<accession>A0A1B1E216</accession>
<sequence>MDLCLDDLPSGKVYKELRENADSNSCRCTGAIRSELQHFTSMDKYKDRFVRACCYALTMGNTEELSYKKHCGFLYYWIGDIIRKELTEIEHFTFYNAITLVHGALRKLNFKDACTYVYPTISKDIFSNMRIIYDYSQDYKDIETYIERSVNTCLRTYKKYVEGAAGACTAMNGACAARNTLGKEYCTLFQQVCRNNNNSGSGKIPTPSALLAQLEQKLLEQQQQQQNQLQGAGETSGHKAGAEGPDKPKEAVGKYIQRKKRRSKRACQKSEGSNYNLAVTFILLAPRTMFLVKLVLVHKSQQRQRNLKKMKLFPPVVMVSSLVSLLLVDLPQ</sequence>
<dbReference type="AlphaFoldDB" id="A0A1B1E216"/>
<dbReference type="EMBL" id="CP016249">
    <property type="protein sequence ID" value="ANQ09072.1"/>
    <property type="molecule type" value="Genomic_DNA"/>
</dbReference>
<reference evidence="3" key="1">
    <citation type="submission" date="2016-06" db="EMBL/GenBank/DDBJ databases">
        <title>First high quality genome sequence of Plasmodium coatneyi using continuous long reads from single molecule, real-time sequencing.</title>
        <authorList>
            <person name="Chien J.-T."/>
            <person name="Pakala S.B."/>
            <person name="Geraldo J.A."/>
            <person name="Lapp S.A."/>
            <person name="Barnwell J.W."/>
            <person name="Kissinger J.C."/>
            <person name="Galinski M.R."/>
            <person name="Humphrey J.C."/>
        </authorList>
    </citation>
    <scope>NUCLEOTIDE SEQUENCE [LARGE SCALE GENOMIC DNA]</scope>
    <source>
        <strain evidence="3">Hackeri</strain>
    </source>
</reference>
<feature type="region of interest" description="Disordered" evidence="1">
    <location>
        <begin position="223"/>
        <end position="269"/>
    </location>
</feature>
<gene>
    <name evidence="2" type="ORF">PCOAH_00036060</name>
</gene>
<protein>
    <submittedName>
        <fullName evidence="2">KIR protein</fullName>
    </submittedName>
</protein>
<feature type="compositionally biased region" description="Basic and acidic residues" evidence="1">
    <location>
        <begin position="236"/>
        <end position="252"/>
    </location>
</feature>
<dbReference type="KEGG" id="pcot:PCOAH_00036060"/>
<keyword evidence="3" id="KW-1185">Reference proteome</keyword>
<dbReference type="Pfam" id="PF05795">
    <property type="entry name" value="Plasmodium_Vir"/>
    <property type="match status" value="1"/>
</dbReference>